<keyword evidence="1" id="KW-1133">Transmembrane helix</keyword>
<evidence type="ECO:0000313" key="2">
    <source>
        <dbReference type="EMBL" id="TYH43985.1"/>
    </source>
</evidence>
<keyword evidence="3" id="KW-1185">Reference proteome</keyword>
<protein>
    <submittedName>
        <fullName evidence="2">Uncharacterized protein</fullName>
    </submittedName>
</protein>
<dbReference type="AlphaFoldDB" id="A0A5D2INU9"/>
<keyword evidence="1" id="KW-0472">Membrane</keyword>
<keyword evidence="1" id="KW-0812">Transmembrane</keyword>
<dbReference type="Proteomes" id="UP000322667">
    <property type="component" value="Chromosome D11"/>
</dbReference>
<sequence>FVSFERNFHLQFIHVRRQYIFLQNFRSFLCVFGTIYEGLKIVLFGVLLVFGGIKVSSMSILLSMGTNPLCLAIALNTCWLLGVSLLMMFMECKILATLRNVHGCHNGDIYVIFLGIVRIMSCRCISNFHFEIDTHCQLTMRESTLVAIHARAWMYTSVLSVVVI</sequence>
<name>A0A5D2INU9_GOSTO</name>
<feature type="transmembrane region" description="Helical" evidence="1">
    <location>
        <begin position="69"/>
        <end position="90"/>
    </location>
</feature>
<feature type="non-terminal residue" evidence="2">
    <location>
        <position position="1"/>
    </location>
</feature>
<evidence type="ECO:0000256" key="1">
    <source>
        <dbReference type="SAM" id="Phobius"/>
    </source>
</evidence>
<organism evidence="2 3">
    <name type="scientific">Gossypium tomentosum</name>
    <name type="common">Hawaiian cotton</name>
    <name type="synonym">Gossypium sandvicense</name>
    <dbReference type="NCBI Taxonomy" id="34277"/>
    <lineage>
        <taxon>Eukaryota</taxon>
        <taxon>Viridiplantae</taxon>
        <taxon>Streptophyta</taxon>
        <taxon>Embryophyta</taxon>
        <taxon>Tracheophyta</taxon>
        <taxon>Spermatophyta</taxon>
        <taxon>Magnoliopsida</taxon>
        <taxon>eudicotyledons</taxon>
        <taxon>Gunneridae</taxon>
        <taxon>Pentapetalae</taxon>
        <taxon>rosids</taxon>
        <taxon>malvids</taxon>
        <taxon>Malvales</taxon>
        <taxon>Malvaceae</taxon>
        <taxon>Malvoideae</taxon>
        <taxon>Gossypium</taxon>
    </lineage>
</organism>
<dbReference type="EMBL" id="CM017633">
    <property type="protein sequence ID" value="TYH43985.1"/>
    <property type="molecule type" value="Genomic_DNA"/>
</dbReference>
<proteinExistence type="predicted"/>
<accession>A0A5D2INU9</accession>
<gene>
    <name evidence="2" type="ORF">ES332_D11G163300v1</name>
</gene>
<reference evidence="2 3" key="1">
    <citation type="submission" date="2019-07" db="EMBL/GenBank/DDBJ databases">
        <title>WGS assembly of Gossypium tomentosum.</title>
        <authorList>
            <person name="Chen Z.J."/>
            <person name="Sreedasyam A."/>
            <person name="Ando A."/>
            <person name="Song Q."/>
            <person name="De L."/>
            <person name="Hulse-Kemp A."/>
            <person name="Ding M."/>
            <person name="Ye W."/>
            <person name="Kirkbride R."/>
            <person name="Jenkins J."/>
            <person name="Plott C."/>
            <person name="Lovell J."/>
            <person name="Lin Y.-M."/>
            <person name="Vaughn R."/>
            <person name="Liu B."/>
            <person name="Li W."/>
            <person name="Simpson S."/>
            <person name="Scheffler B."/>
            <person name="Saski C."/>
            <person name="Grover C."/>
            <person name="Hu G."/>
            <person name="Conover J."/>
            <person name="Carlson J."/>
            <person name="Shu S."/>
            <person name="Boston L."/>
            <person name="Williams M."/>
            <person name="Peterson D."/>
            <person name="Mcgee K."/>
            <person name="Jones D."/>
            <person name="Wendel J."/>
            <person name="Stelly D."/>
            <person name="Grimwood J."/>
            <person name="Schmutz J."/>
        </authorList>
    </citation>
    <scope>NUCLEOTIDE SEQUENCE [LARGE SCALE GENOMIC DNA]</scope>
    <source>
        <strain evidence="2">7179.01</strain>
    </source>
</reference>
<evidence type="ECO:0000313" key="3">
    <source>
        <dbReference type="Proteomes" id="UP000322667"/>
    </source>
</evidence>